<comment type="subcellular location">
    <subcellularLocation>
        <location evidence="1">Membrane</location>
        <topology evidence="1">Multi-pass membrane protein</topology>
    </subcellularLocation>
</comment>
<feature type="transmembrane region" description="Helical" evidence="6">
    <location>
        <begin position="242"/>
        <end position="264"/>
    </location>
</feature>
<sequence length="417" mass="45092">MPKQQEDPLLSLLHSSQGTSSSLQTLGNIVVSIVGTGVLGLPFAFRVAGWLAASIGVTIAAASTYYCMILLVNTRDVLVNNNRDEELTESNTYGDLGAKALGTPGRYLTELLILVSQSGGAVAYLLFIAHNLYSLFHGPHGMTYSSFLFLLVPLQIALSFIRSLSALSPFSALADVCNLLAIAIVLKEDLHLFVGGFGRTSALTGLRDLPFAAGMAVFCFEGFGLTLSLEGSMKERRRFRKVLLAAIACITAIYLFFGFFGYMAYGEETKDMITLNLPNNWSSIAVKTGLCIALTFTFPIMMHPIHEIVEAKLERSFLFHKLCCNSHFARIFFLNTSRAISVLALTIVASFVPAFGTFVSLVGSTVCALLSFVLPATFHYLLTAGSSPTWQRALDVAIVLLGLAFAAHGTYTTISRS</sequence>
<accession>A0AAV7F306</accession>
<keyword evidence="4 6" id="KW-1133">Transmembrane helix</keyword>
<dbReference type="Pfam" id="PF01490">
    <property type="entry name" value="Aa_trans"/>
    <property type="match status" value="1"/>
</dbReference>
<organism evidence="8 9">
    <name type="scientific">Aristolochia fimbriata</name>
    <name type="common">White veined hardy Dutchman's pipe vine</name>
    <dbReference type="NCBI Taxonomy" id="158543"/>
    <lineage>
        <taxon>Eukaryota</taxon>
        <taxon>Viridiplantae</taxon>
        <taxon>Streptophyta</taxon>
        <taxon>Embryophyta</taxon>
        <taxon>Tracheophyta</taxon>
        <taxon>Spermatophyta</taxon>
        <taxon>Magnoliopsida</taxon>
        <taxon>Magnoliidae</taxon>
        <taxon>Piperales</taxon>
        <taxon>Aristolochiaceae</taxon>
        <taxon>Aristolochia</taxon>
    </lineage>
</organism>
<feature type="transmembrane region" description="Helical" evidence="6">
    <location>
        <begin position="26"/>
        <end position="45"/>
    </location>
</feature>
<keyword evidence="3" id="KW-0813">Transport</keyword>
<name>A0AAV7F306_ARIFI</name>
<evidence type="ECO:0000256" key="6">
    <source>
        <dbReference type="SAM" id="Phobius"/>
    </source>
</evidence>
<comment type="caution">
    <text evidence="8">The sequence shown here is derived from an EMBL/GenBank/DDBJ whole genome shotgun (WGS) entry which is preliminary data.</text>
</comment>
<reference evidence="8 9" key="1">
    <citation type="submission" date="2021-07" db="EMBL/GenBank/DDBJ databases">
        <title>The Aristolochia fimbriata genome: insights into angiosperm evolution, floral development and chemical biosynthesis.</title>
        <authorList>
            <person name="Jiao Y."/>
        </authorList>
    </citation>
    <scope>NUCLEOTIDE SEQUENCE [LARGE SCALE GENOMIC DNA]</scope>
    <source>
        <strain evidence="8">IBCAS-2021</strain>
        <tissue evidence="8">Leaf</tissue>
    </source>
</reference>
<dbReference type="Proteomes" id="UP000825729">
    <property type="component" value="Unassembled WGS sequence"/>
</dbReference>
<feature type="transmembrane region" description="Helical" evidence="6">
    <location>
        <begin position="284"/>
        <end position="306"/>
    </location>
</feature>
<dbReference type="InterPro" id="IPR013057">
    <property type="entry name" value="AA_transpt_TM"/>
</dbReference>
<evidence type="ECO:0000256" key="5">
    <source>
        <dbReference type="ARBA" id="ARBA00023136"/>
    </source>
</evidence>
<dbReference type="PANTHER" id="PTHR22950:SF349">
    <property type="entry name" value="AMINO ACID TRANSPORTER TRANSMEMBRANE DOMAIN-CONTAINING PROTEIN"/>
    <property type="match status" value="1"/>
</dbReference>
<dbReference type="PANTHER" id="PTHR22950">
    <property type="entry name" value="AMINO ACID TRANSPORTER"/>
    <property type="match status" value="1"/>
</dbReference>
<keyword evidence="5 6" id="KW-0472">Membrane</keyword>
<feature type="domain" description="Amino acid transporter transmembrane" evidence="7">
    <location>
        <begin position="19"/>
        <end position="414"/>
    </location>
</feature>
<evidence type="ECO:0000313" key="9">
    <source>
        <dbReference type="Proteomes" id="UP000825729"/>
    </source>
</evidence>
<protein>
    <recommendedName>
        <fullName evidence="7">Amino acid transporter transmembrane domain-containing protein</fullName>
    </recommendedName>
</protein>
<feature type="transmembrane region" description="Helical" evidence="6">
    <location>
        <begin position="358"/>
        <end position="382"/>
    </location>
</feature>
<keyword evidence="3" id="KW-0029">Amino-acid transport</keyword>
<evidence type="ECO:0000256" key="3">
    <source>
        <dbReference type="ARBA" id="ARBA00022970"/>
    </source>
</evidence>
<feature type="transmembrane region" description="Helical" evidence="6">
    <location>
        <begin position="327"/>
        <end position="352"/>
    </location>
</feature>
<dbReference type="GO" id="GO:0015179">
    <property type="term" value="F:L-amino acid transmembrane transporter activity"/>
    <property type="evidence" value="ECO:0007669"/>
    <property type="project" value="TreeGrafter"/>
</dbReference>
<feature type="transmembrane region" description="Helical" evidence="6">
    <location>
        <begin position="51"/>
        <end position="73"/>
    </location>
</feature>
<proteinExistence type="predicted"/>
<dbReference type="EMBL" id="JAINDJ010000002">
    <property type="protein sequence ID" value="KAG9455540.1"/>
    <property type="molecule type" value="Genomic_DNA"/>
</dbReference>
<feature type="transmembrane region" description="Helical" evidence="6">
    <location>
        <begin position="209"/>
        <end position="230"/>
    </location>
</feature>
<keyword evidence="9" id="KW-1185">Reference proteome</keyword>
<keyword evidence="2 6" id="KW-0812">Transmembrane</keyword>
<feature type="transmembrane region" description="Helical" evidence="6">
    <location>
        <begin position="141"/>
        <end position="160"/>
    </location>
</feature>
<evidence type="ECO:0000256" key="4">
    <source>
        <dbReference type="ARBA" id="ARBA00022989"/>
    </source>
</evidence>
<evidence type="ECO:0000256" key="1">
    <source>
        <dbReference type="ARBA" id="ARBA00004141"/>
    </source>
</evidence>
<feature type="transmembrane region" description="Helical" evidence="6">
    <location>
        <begin position="111"/>
        <end position="129"/>
    </location>
</feature>
<dbReference type="AlphaFoldDB" id="A0AAV7F306"/>
<evidence type="ECO:0000259" key="7">
    <source>
        <dbReference type="Pfam" id="PF01490"/>
    </source>
</evidence>
<dbReference type="GO" id="GO:0005774">
    <property type="term" value="C:vacuolar membrane"/>
    <property type="evidence" value="ECO:0007669"/>
    <property type="project" value="TreeGrafter"/>
</dbReference>
<evidence type="ECO:0000313" key="8">
    <source>
        <dbReference type="EMBL" id="KAG9455540.1"/>
    </source>
</evidence>
<gene>
    <name evidence="8" type="ORF">H6P81_000048</name>
</gene>
<feature type="transmembrane region" description="Helical" evidence="6">
    <location>
        <begin position="394"/>
        <end position="414"/>
    </location>
</feature>
<evidence type="ECO:0000256" key="2">
    <source>
        <dbReference type="ARBA" id="ARBA00022692"/>
    </source>
</evidence>